<dbReference type="Proteomes" id="UP000078340">
    <property type="component" value="Unassembled WGS sequence"/>
</dbReference>
<comment type="caution">
    <text evidence="2">The sequence shown here is derived from an EMBL/GenBank/DDBJ whole genome shotgun (WGS) entry which is preliminary data.</text>
</comment>
<reference evidence="2 3" key="1">
    <citation type="submission" date="2016-02" db="EMBL/GenBank/DDBJ databases">
        <title>Biosynthesis of antibiotic leucinostatins and their inhibition on Phytophthora in bio-control Purpureocillium lilacinum.</title>
        <authorList>
            <person name="Wang G."/>
            <person name="Liu Z."/>
            <person name="Lin R."/>
            <person name="Li E."/>
            <person name="Mao Z."/>
            <person name="Ling J."/>
            <person name="Yin W."/>
            <person name="Xie B."/>
        </authorList>
    </citation>
    <scope>NUCLEOTIDE SEQUENCE [LARGE SCALE GENOMIC DNA]</scope>
    <source>
        <strain evidence="2">PLFJ-1</strain>
    </source>
</reference>
<accession>A0A179HYM8</accession>
<evidence type="ECO:0000313" key="2">
    <source>
        <dbReference type="EMBL" id="OAQ94423.1"/>
    </source>
</evidence>
<feature type="chain" id="PRO_5008103906" evidence="1">
    <location>
        <begin position="17"/>
        <end position="272"/>
    </location>
</feature>
<evidence type="ECO:0000256" key="1">
    <source>
        <dbReference type="SAM" id="SignalP"/>
    </source>
</evidence>
<name>A0A179HYM8_PURLI</name>
<dbReference type="AlphaFoldDB" id="A0A179HYM8"/>
<evidence type="ECO:0000313" key="3">
    <source>
        <dbReference type="Proteomes" id="UP000078340"/>
    </source>
</evidence>
<protein>
    <submittedName>
        <fullName evidence="2">Uncharacterized protein</fullName>
    </submittedName>
</protein>
<gene>
    <name evidence="2" type="ORF">VFPFJ_00532</name>
</gene>
<dbReference type="EMBL" id="LSBI01000001">
    <property type="protein sequence ID" value="OAQ94423.1"/>
    <property type="molecule type" value="Genomic_DNA"/>
</dbReference>
<organism evidence="2 3">
    <name type="scientific">Purpureocillium lilacinum</name>
    <name type="common">Paecilomyces lilacinus</name>
    <dbReference type="NCBI Taxonomy" id="33203"/>
    <lineage>
        <taxon>Eukaryota</taxon>
        <taxon>Fungi</taxon>
        <taxon>Dikarya</taxon>
        <taxon>Ascomycota</taxon>
        <taxon>Pezizomycotina</taxon>
        <taxon>Sordariomycetes</taxon>
        <taxon>Hypocreomycetidae</taxon>
        <taxon>Hypocreales</taxon>
        <taxon>Ophiocordycipitaceae</taxon>
        <taxon>Purpureocillium</taxon>
    </lineage>
</organism>
<proteinExistence type="predicted"/>
<keyword evidence="1" id="KW-0732">Signal</keyword>
<sequence>MTLIIIGELLQLVCEASPIRKASDIESLDFREAHVLIVLERVVDVEGVGVVDALKVKRGGRPTDEMLSSSVVVVHQGVLELSRHGDMSEVMVAVFDRMNRNTQGADRILVIGVSEKLLGQLLGGAPNSVLHGNLLGSSDRRVAWSNDGVLVRSHTCKKFRALVGEVASLDHLGQKLNLGAGVIALVDLRKGTSRRLLVSKQLGGTIAFIGDGPFELAEVRGGFDDVHLRTGNAEKDRKGDSIFSNFIAHEGVDLGNENPEAFFCWTSGKIFR</sequence>
<feature type="signal peptide" evidence="1">
    <location>
        <begin position="1"/>
        <end position="16"/>
    </location>
</feature>